<proteinExistence type="predicted"/>
<comment type="caution">
    <text evidence="2">The sequence shown here is derived from an EMBL/GenBank/DDBJ whole genome shotgun (WGS) entry which is preliminary data.</text>
</comment>
<dbReference type="Proteomes" id="UP001177872">
    <property type="component" value="Unassembled WGS sequence"/>
</dbReference>
<dbReference type="Gene3D" id="1.20.5.340">
    <property type="match status" value="1"/>
</dbReference>
<protein>
    <submittedName>
        <fullName evidence="2">GPO family capsid scaffolding protein</fullName>
    </submittedName>
</protein>
<evidence type="ECO:0000256" key="1">
    <source>
        <dbReference type="SAM" id="Coils"/>
    </source>
</evidence>
<organism evidence="2 3">
    <name type="scientific">Serratia ureilytica</name>
    <dbReference type="NCBI Taxonomy" id="300181"/>
    <lineage>
        <taxon>Bacteria</taxon>
        <taxon>Pseudomonadati</taxon>
        <taxon>Pseudomonadota</taxon>
        <taxon>Gammaproteobacteria</taxon>
        <taxon>Enterobacterales</taxon>
        <taxon>Yersiniaceae</taxon>
        <taxon>Serratia</taxon>
    </lineage>
</organism>
<dbReference type="EMBL" id="JAVCZN010000004">
    <property type="protein sequence ID" value="MDQ1861755.1"/>
    <property type="molecule type" value="Genomic_DNA"/>
</dbReference>
<evidence type="ECO:0000313" key="3">
    <source>
        <dbReference type="Proteomes" id="UP001177872"/>
    </source>
</evidence>
<name>A0ABU0VLA6_9GAMM</name>
<keyword evidence="1" id="KW-0175">Coiled coil</keyword>
<accession>A0ABU0VLA6</accession>
<feature type="coiled-coil region" evidence="1">
    <location>
        <begin position="191"/>
        <end position="225"/>
    </location>
</feature>
<dbReference type="RefSeq" id="WP_262942352.1">
    <property type="nucleotide sequence ID" value="NZ_JAIQCT010000003.1"/>
</dbReference>
<gene>
    <name evidence="2" type="ORF">Q6237_12240</name>
</gene>
<dbReference type="InterPro" id="IPR009228">
    <property type="entry name" value="Capsid_scaffold_GpO"/>
</dbReference>
<evidence type="ECO:0000313" key="2">
    <source>
        <dbReference type="EMBL" id="MDQ1861755.1"/>
    </source>
</evidence>
<dbReference type="Pfam" id="PF05929">
    <property type="entry name" value="Phage_GPO"/>
    <property type="match status" value="1"/>
</dbReference>
<sequence>MSDSQLMTNWICVCAEGDTVDGRDIKRQWIMDAAELYDPNLYTALLWPEHSRNYGNRGRVLAAMCQEGDDGIMRLYVQLCPNISLMQANAEGQLLFCSAEFTPDGNFRGTGKSYLEGLGVTDSPASVYTERMRFSKRHKNKRYGALKPLAFDEVKEIKEEVKMSGNKKKGWRSMFSIEEELPETPAEGDKLQALAEALADIETRLSALEGKAEETATAVEEVQEDVDTVKEVVDTQEFKTLRDNIGGIVKNFSKLDKRVTQLPSRNPGKGRQPFKFL</sequence>
<keyword evidence="3" id="KW-1185">Reference proteome</keyword>
<reference evidence="2" key="1">
    <citation type="submission" date="2023-07" db="EMBL/GenBank/DDBJ databases">
        <title>In vitro acaricidal activity of Serratia ureilytica strains isolated from Mimosa pudica nodules againts the dust mite Tyrophagus putrescentiae.</title>
        <authorList>
            <person name="Wong-Villareal A."/>
            <person name="Cerqueda-Garcia D."/>
        </authorList>
    </citation>
    <scope>NUCLEOTIDE SEQUENCE</scope>
    <source>
        <strain evidence="2">UTS2</strain>
    </source>
</reference>